<dbReference type="GO" id="GO:0010230">
    <property type="term" value="P:alternative respiration"/>
    <property type="evidence" value="ECO:0007669"/>
    <property type="project" value="TreeGrafter"/>
</dbReference>
<evidence type="ECO:0000256" key="6">
    <source>
        <dbReference type="ARBA" id="ARBA00022660"/>
    </source>
</evidence>
<evidence type="ECO:0000256" key="13">
    <source>
        <dbReference type="ARBA" id="ARBA00023136"/>
    </source>
</evidence>
<evidence type="ECO:0000256" key="8">
    <source>
        <dbReference type="ARBA" id="ARBA00022723"/>
    </source>
</evidence>
<evidence type="ECO:0000256" key="12">
    <source>
        <dbReference type="ARBA" id="ARBA00023004"/>
    </source>
</evidence>
<dbReference type="PANTHER" id="PTHR31803">
    <property type="entry name" value="ALTERNATIVE OXIDASE"/>
    <property type="match status" value="1"/>
</dbReference>
<comment type="caution">
    <text evidence="16">The sequence shown here is derived from an EMBL/GenBank/DDBJ whole genome shotgun (WGS) entry which is preliminary data.</text>
</comment>
<dbReference type="GO" id="GO:0098803">
    <property type="term" value="C:respiratory chain complex"/>
    <property type="evidence" value="ECO:0007669"/>
    <property type="project" value="UniProtKB-UniRule"/>
</dbReference>
<protein>
    <recommendedName>
        <fullName evidence="14">Ubiquinol oxidase</fullName>
        <ecNumber evidence="14">1.10.3.11</ecNumber>
    </recommendedName>
</protein>
<evidence type="ECO:0000256" key="3">
    <source>
        <dbReference type="ARBA" id="ARBA00008388"/>
    </source>
</evidence>
<evidence type="ECO:0000256" key="10">
    <source>
        <dbReference type="ARBA" id="ARBA00022989"/>
    </source>
</evidence>
<organism evidence="16 17">
    <name type="scientific">Colocasia esculenta</name>
    <name type="common">Wild taro</name>
    <name type="synonym">Arum esculentum</name>
    <dbReference type="NCBI Taxonomy" id="4460"/>
    <lineage>
        <taxon>Eukaryota</taxon>
        <taxon>Viridiplantae</taxon>
        <taxon>Streptophyta</taxon>
        <taxon>Embryophyta</taxon>
        <taxon>Tracheophyta</taxon>
        <taxon>Spermatophyta</taxon>
        <taxon>Magnoliopsida</taxon>
        <taxon>Liliopsida</taxon>
        <taxon>Araceae</taxon>
        <taxon>Aroideae</taxon>
        <taxon>Colocasieae</taxon>
        <taxon>Colocasia</taxon>
    </lineage>
</organism>
<dbReference type="Pfam" id="PF01786">
    <property type="entry name" value="AOX"/>
    <property type="match status" value="1"/>
</dbReference>
<evidence type="ECO:0000256" key="1">
    <source>
        <dbReference type="ARBA" id="ARBA00001192"/>
    </source>
</evidence>
<dbReference type="Gene3D" id="1.20.1260.140">
    <property type="entry name" value="Alternative oxidase"/>
    <property type="match status" value="1"/>
</dbReference>
<keyword evidence="5" id="KW-0813">Transport</keyword>
<reference evidence="16" key="1">
    <citation type="submission" date="2017-07" db="EMBL/GenBank/DDBJ databases">
        <title>Taro Niue Genome Assembly and Annotation.</title>
        <authorList>
            <person name="Atibalentja N."/>
            <person name="Keating K."/>
            <person name="Fields C.J."/>
        </authorList>
    </citation>
    <scope>NUCLEOTIDE SEQUENCE</scope>
    <source>
        <strain evidence="16">Niue_2</strain>
        <tissue evidence="16">Leaf</tissue>
    </source>
</reference>
<keyword evidence="8 14" id="KW-0479">Metal-binding</keyword>
<keyword evidence="7 14" id="KW-0812">Transmembrane</keyword>
<comment type="subunit">
    <text evidence="4">Homodimer; disulfide-linked.</text>
</comment>
<dbReference type="PANTHER" id="PTHR31803:SF3">
    <property type="entry name" value="ALTERNATIVE OXIDASE"/>
    <property type="match status" value="1"/>
</dbReference>
<comment type="cofactor">
    <cofactor evidence="14">
        <name>Fe cation</name>
        <dbReference type="ChEBI" id="CHEBI:24875"/>
    </cofactor>
    <text evidence="14">Binds 2 iron ions per subunit.</text>
</comment>
<keyword evidence="17" id="KW-1185">Reference proteome</keyword>
<evidence type="ECO:0000256" key="4">
    <source>
        <dbReference type="ARBA" id="ARBA00011748"/>
    </source>
</evidence>
<dbReference type="OrthoDB" id="16906at2759"/>
<evidence type="ECO:0000313" key="16">
    <source>
        <dbReference type="EMBL" id="MQM05847.1"/>
    </source>
</evidence>
<keyword evidence="13 14" id="KW-0472">Membrane</keyword>
<feature type="region of interest" description="Disordered" evidence="15">
    <location>
        <begin position="144"/>
        <end position="166"/>
    </location>
</feature>
<evidence type="ECO:0000256" key="15">
    <source>
        <dbReference type="SAM" id="MobiDB-lite"/>
    </source>
</evidence>
<feature type="non-terminal residue" evidence="16">
    <location>
        <position position="179"/>
    </location>
</feature>
<evidence type="ECO:0000256" key="7">
    <source>
        <dbReference type="ARBA" id="ARBA00022692"/>
    </source>
</evidence>
<gene>
    <name evidence="16" type="ORF">Taro_038664</name>
</gene>
<keyword evidence="10" id="KW-1133">Transmembrane helix</keyword>
<dbReference type="AlphaFoldDB" id="A0A843WEI2"/>
<dbReference type="GO" id="GO:0102721">
    <property type="term" value="F:ubiquinol:oxygen oxidoreductase activity"/>
    <property type="evidence" value="ECO:0007669"/>
    <property type="project" value="UniProtKB-EC"/>
</dbReference>
<evidence type="ECO:0000256" key="11">
    <source>
        <dbReference type="ARBA" id="ARBA00023002"/>
    </source>
</evidence>
<dbReference type="Proteomes" id="UP000652761">
    <property type="component" value="Unassembled WGS sequence"/>
</dbReference>
<keyword evidence="12 14" id="KW-0408">Iron</keyword>
<keyword evidence="11 14" id="KW-0560">Oxidoreductase</keyword>
<dbReference type="GO" id="GO:0009916">
    <property type="term" value="F:alternative oxidase activity"/>
    <property type="evidence" value="ECO:0007669"/>
    <property type="project" value="UniProtKB-UniRule"/>
</dbReference>
<sequence>LRQLSSVLFLSRSNPEHVSTVWPLILHLAPAASTLPAAPEPVGNQQGRAKTAAPTEQRAVVVSYWGVPPSKFTKEDAMGGVCKADVSIDLKKHHFPVTFLDKMAFWTVKSLRWPTDLFFQRRYGCRATMLETVAAVPGMVGGSNAAPPQVPSPLRAPLGGGGSRSSWRNERMHQMTFME</sequence>
<dbReference type="EMBL" id="NMUH01003487">
    <property type="protein sequence ID" value="MQM05847.1"/>
    <property type="molecule type" value="Genomic_DNA"/>
</dbReference>
<evidence type="ECO:0000256" key="2">
    <source>
        <dbReference type="ARBA" id="ARBA00004448"/>
    </source>
</evidence>
<keyword evidence="6 14" id="KW-0679">Respiratory chain</keyword>
<comment type="catalytic activity">
    <reaction evidence="1 14">
        <text>2 a ubiquinol + O2 = 2 a ubiquinone + 2 H2O</text>
        <dbReference type="Rhea" id="RHEA:30255"/>
        <dbReference type="Rhea" id="RHEA-COMP:9565"/>
        <dbReference type="Rhea" id="RHEA-COMP:9566"/>
        <dbReference type="ChEBI" id="CHEBI:15377"/>
        <dbReference type="ChEBI" id="CHEBI:15379"/>
        <dbReference type="ChEBI" id="CHEBI:16389"/>
        <dbReference type="ChEBI" id="CHEBI:17976"/>
        <dbReference type="EC" id="1.10.3.11"/>
    </reaction>
</comment>
<dbReference type="GO" id="GO:0005743">
    <property type="term" value="C:mitochondrial inner membrane"/>
    <property type="evidence" value="ECO:0007669"/>
    <property type="project" value="UniProtKB-SubCell"/>
</dbReference>
<evidence type="ECO:0000256" key="9">
    <source>
        <dbReference type="ARBA" id="ARBA00022982"/>
    </source>
</evidence>
<evidence type="ECO:0000256" key="14">
    <source>
        <dbReference type="RuleBase" id="RU003779"/>
    </source>
</evidence>
<proteinExistence type="inferred from homology"/>
<dbReference type="GO" id="GO:0046872">
    <property type="term" value="F:metal ion binding"/>
    <property type="evidence" value="ECO:0007669"/>
    <property type="project" value="UniProtKB-UniRule"/>
</dbReference>
<comment type="similarity">
    <text evidence="3 14">Belongs to the alternative oxidase family.</text>
</comment>
<dbReference type="InterPro" id="IPR002680">
    <property type="entry name" value="AOX"/>
</dbReference>
<evidence type="ECO:0000256" key="5">
    <source>
        <dbReference type="ARBA" id="ARBA00022448"/>
    </source>
</evidence>
<dbReference type="GO" id="GO:0106292">
    <property type="term" value="F:superoxide-generating NADPH oxidase activity"/>
    <property type="evidence" value="ECO:0007669"/>
    <property type="project" value="UniProtKB-ARBA"/>
</dbReference>
<comment type="subcellular location">
    <subcellularLocation>
        <location evidence="2">Mitochondrion inner membrane</location>
        <topology evidence="2">Multi-pass membrane protein</topology>
    </subcellularLocation>
</comment>
<evidence type="ECO:0000313" key="17">
    <source>
        <dbReference type="Proteomes" id="UP000652761"/>
    </source>
</evidence>
<keyword evidence="9 14" id="KW-0249">Electron transport</keyword>
<dbReference type="EC" id="1.10.3.11" evidence="14"/>
<dbReference type="InterPro" id="IPR038659">
    <property type="entry name" value="AOX_sf"/>
</dbReference>
<accession>A0A843WEI2</accession>
<name>A0A843WEI2_COLES</name>